<dbReference type="OrthoDB" id="823219at2"/>
<organism evidence="1 2">
    <name type="scientific">Breznakibacter xylanolyticus</name>
    <dbReference type="NCBI Taxonomy" id="990"/>
    <lineage>
        <taxon>Bacteria</taxon>
        <taxon>Pseudomonadati</taxon>
        <taxon>Bacteroidota</taxon>
        <taxon>Bacteroidia</taxon>
        <taxon>Marinilabiliales</taxon>
        <taxon>Marinilabiliaceae</taxon>
        <taxon>Breznakibacter</taxon>
    </lineage>
</organism>
<dbReference type="Gene3D" id="2.120.10.30">
    <property type="entry name" value="TolB, C-terminal domain"/>
    <property type="match status" value="1"/>
</dbReference>
<dbReference type="Pfam" id="PF17170">
    <property type="entry name" value="DUF5128"/>
    <property type="match status" value="1"/>
</dbReference>
<evidence type="ECO:0000313" key="1">
    <source>
        <dbReference type="EMBL" id="PZX09953.1"/>
    </source>
</evidence>
<comment type="caution">
    <text evidence="1">The sequence shown here is derived from an EMBL/GenBank/DDBJ whole genome shotgun (WGS) entry which is preliminary data.</text>
</comment>
<accession>A0A2W7MQV7</accession>
<evidence type="ECO:0000313" key="2">
    <source>
        <dbReference type="Proteomes" id="UP000249239"/>
    </source>
</evidence>
<protein>
    <submittedName>
        <fullName evidence="1">6-bladed beta-propeller protein</fullName>
    </submittedName>
</protein>
<dbReference type="InterPro" id="IPR011042">
    <property type="entry name" value="6-blade_b-propeller_TolB-like"/>
</dbReference>
<keyword evidence="2" id="KW-1185">Reference proteome</keyword>
<reference evidence="1 2" key="1">
    <citation type="submission" date="2018-06" db="EMBL/GenBank/DDBJ databases">
        <title>Genomic Encyclopedia of Archaeal and Bacterial Type Strains, Phase II (KMG-II): from individual species to whole genera.</title>
        <authorList>
            <person name="Goeker M."/>
        </authorList>
    </citation>
    <scope>NUCLEOTIDE SEQUENCE [LARGE SCALE GENOMIC DNA]</scope>
    <source>
        <strain evidence="1 2">DSM 6779</strain>
    </source>
</reference>
<proteinExistence type="predicted"/>
<dbReference type="AlphaFoldDB" id="A0A2W7MQV7"/>
<name>A0A2W7MQV7_9BACT</name>
<dbReference type="RefSeq" id="WP_111447246.1">
    <property type="nucleotide sequence ID" value="NZ_QKZK01000064.1"/>
</dbReference>
<dbReference type="EMBL" id="QKZK01000064">
    <property type="protein sequence ID" value="PZX09953.1"/>
    <property type="molecule type" value="Genomic_DNA"/>
</dbReference>
<gene>
    <name evidence="1" type="ORF">LX69_03483</name>
</gene>
<dbReference type="Proteomes" id="UP000249239">
    <property type="component" value="Unassembled WGS sequence"/>
</dbReference>
<sequence>MNNILINILSICVLFFSCVQKKDNTFAESVDLDSLMSNKRDSSFIQQVQYLPLETNENSMIARLDVIKKQGNKIFILDKTLSTVFIFNDKGDFVSKINKKGRGPGEYLYLKDFFVSNDKIHLLDCTGQFFIYDMNGHFINEIKLPFQANYCENLTDSIIVFQEINIEGKLEYSVGLYRIDEQRFIDTLKTVAGINDKMENFHELLYKSNNKVNYYSATDNMIYQITPKGITPFISLKNKDFPTLDELKMYAEYPDKKDYDKIDNLWGIFENEDYLTFSFFGILPHQVIYSKSDHQYSCYLKVKYTSQLGSEFVGVDNDCFVSKIIPSNAGGASFLELLQSYKNIQIIGNHKEQLKKLKTEANPIVVFSNISAN</sequence>